<dbReference type="Proteomes" id="UP000078397">
    <property type="component" value="Unassembled WGS sequence"/>
</dbReference>
<feature type="chain" id="PRO_5008102223" evidence="1">
    <location>
        <begin position="22"/>
        <end position="198"/>
    </location>
</feature>
<protein>
    <submittedName>
        <fullName evidence="2">Uncharacterized protein</fullName>
    </submittedName>
</protein>
<feature type="signal peptide" evidence="1">
    <location>
        <begin position="1"/>
        <end position="21"/>
    </location>
</feature>
<dbReference type="AlphaFoldDB" id="A0A179FZ85"/>
<evidence type="ECO:0000313" key="2">
    <source>
        <dbReference type="EMBL" id="OAQ70954.1"/>
    </source>
</evidence>
<evidence type="ECO:0000313" key="3">
    <source>
        <dbReference type="Proteomes" id="UP000078397"/>
    </source>
</evidence>
<evidence type="ECO:0000256" key="1">
    <source>
        <dbReference type="SAM" id="SignalP"/>
    </source>
</evidence>
<accession>A0A179FZ85</accession>
<dbReference type="EMBL" id="LSBJ02000002">
    <property type="protein sequence ID" value="OAQ70954.1"/>
    <property type="molecule type" value="Genomic_DNA"/>
</dbReference>
<proteinExistence type="predicted"/>
<reference evidence="2 3" key="1">
    <citation type="journal article" date="2016" name="PLoS Pathog.">
        <title>Biosynthesis of antibiotic leucinostatins in bio-control fungus Purpureocillium lilacinum and their inhibition on phytophthora revealed by genome mining.</title>
        <authorList>
            <person name="Wang G."/>
            <person name="Liu Z."/>
            <person name="Lin R."/>
            <person name="Li E."/>
            <person name="Mao Z."/>
            <person name="Ling J."/>
            <person name="Yang Y."/>
            <person name="Yin W.B."/>
            <person name="Xie B."/>
        </authorList>
    </citation>
    <scope>NUCLEOTIDE SEQUENCE [LARGE SCALE GENOMIC DNA]</scope>
    <source>
        <strain evidence="2">170</strain>
    </source>
</reference>
<gene>
    <name evidence="2" type="ORF">VFPPC_03337</name>
</gene>
<dbReference type="GeneID" id="28846845"/>
<comment type="caution">
    <text evidence="2">The sequence shown here is derived from an EMBL/GenBank/DDBJ whole genome shotgun (WGS) entry which is preliminary data.</text>
</comment>
<name>A0A179FZ85_METCM</name>
<keyword evidence="1" id="KW-0732">Signal</keyword>
<organism evidence="2 3">
    <name type="scientific">Pochonia chlamydosporia 170</name>
    <dbReference type="NCBI Taxonomy" id="1380566"/>
    <lineage>
        <taxon>Eukaryota</taxon>
        <taxon>Fungi</taxon>
        <taxon>Dikarya</taxon>
        <taxon>Ascomycota</taxon>
        <taxon>Pezizomycotina</taxon>
        <taxon>Sordariomycetes</taxon>
        <taxon>Hypocreomycetidae</taxon>
        <taxon>Hypocreales</taxon>
        <taxon>Clavicipitaceae</taxon>
        <taxon>Pochonia</taxon>
    </lineage>
</organism>
<dbReference type="OrthoDB" id="5234287at2759"/>
<sequence length="198" mass="21514">MANYMQKYGLILLLFITGVWAVAVTIPSNEVGLDKFPGMESLPVIKYDGPRYELTEEDKAELLHAHSTGGPWKMPAGMPHIELQAGNILDLGVDTNLTKRAGNRVIGAFGGYNCPIETIIASVVNFGCGTGCITVNSNALSGLVIQQIHGNPYPTMDVWASPRCQGDRLQHFGVDDRASCTNVNNCCGFRSFIGYWNC</sequence>
<dbReference type="KEGG" id="pchm:VFPPC_03337"/>
<keyword evidence="3" id="KW-1185">Reference proteome</keyword>
<dbReference type="RefSeq" id="XP_018147491.1">
    <property type="nucleotide sequence ID" value="XM_018282851.1"/>
</dbReference>